<dbReference type="Proteomes" id="UP000085678">
    <property type="component" value="Unplaced"/>
</dbReference>
<name>A0A1S3JMU3_LINAN</name>
<gene>
    <name evidence="2" type="primary">LOC106174608</name>
</gene>
<dbReference type="GeneID" id="106174608"/>
<proteinExistence type="predicted"/>
<protein>
    <submittedName>
        <fullName evidence="2">Uncharacterized protein LOC106174608</fullName>
    </submittedName>
</protein>
<dbReference type="KEGG" id="lak:106174608"/>
<evidence type="ECO:0000313" key="1">
    <source>
        <dbReference type="Proteomes" id="UP000085678"/>
    </source>
</evidence>
<evidence type="ECO:0000313" key="2">
    <source>
        <dbReference type="RefSeq" id="XP_013411698.1"/>
    </source>
</evidence>
<keyword evidence="1" id="KW-1185">Reference proteome</keyword>
<organism evidence="1 2">
    <name type="scientific">Lingula anatina</name>
    <name type="common">Brachiopod</name>
    <name type="synonym">Lingula unguis</name>
    <dbReference type="NCBI Taxonomy" id="7574"/>
    <lineage>
        <taxon>Eukaryota</taxon>
        <taxon>Metazoa</taxon>
        <taxon>Spiralia</taxon>
        <taxon>Lophotrochozoa</taxon>
        <taxon>Brachiopoda</taxon>
        <taxon>Linguliformea</taxon>
        <taxon>Lingulata</taxon>
        <taxon>Lingulida</taxon>
        <taxon>Linguloidea</taxon>
        <taxon>Lingulidae</taxon>
        <taxon>Lingula</taxon>
    </lineage>
</organism>
<reference evidence="2" key="1">
    <citation type="submission" date="2025-08" db="UniProtKB">
        <authorList>
            <consortium name="RefSeq"/>
        </authorList>
    </citation>
    <scope>IDENTIFICATION</scope>
    <source>
        <tissue evidence="2">Gonads</tissue>
    </source>
</reference>
<dbReference type="RefSeq" id="XP_013411698.1">
    <property type="nucleotide sequence ID" value="XM_013556244.1"/>
</dbReference>
<dbReference type="InParanoid" id="A0A1S3JMU3"/>
<accession>A0A1S3JMU3</accession>
<sequence length="345" mass="39786">MASLHRYYTIIPKHQAVCDTDIVNDDKERPHADWRNLYEGDIVSGDYDRLKKAPRNPDQNVYGLNEMQIEHGYELEYLEEYLEKLNSKMVGFGQEETEKFKGHIRRTIDSLKNVHFSLLRTQQENFYMVLGEEATDEGSTKRFITFLKSAVTKNPPPDGDEASSSVSPSNTHAKLAIFSSNTFQKSLQDHILSIRGHLIPCLQALVRDEISYTVNSRTVDLEKGEMKQAEKKFSHTRKFKWALDKKECKPEDNELRKVHLDGNSSDHILLFREQRYSKRVLDIPKIYVLIGVYCHSDLVNVDKHSKGSTTPVNTTGKTPKELVEEEMRAIMSTFNIDEKTGQMRN</sequence>
<dbReference type="AlphaFoldDB" id="A0A1S3JMU3"/>